<dbReference type="WBParaSite" id="NBR_0001601501-mRNA-1">
    <property type="protein sequence ID" value="NBR_0001601501-mRNA-1"/>
    <property type="gene ID" value="NBR_0001601501"/>
</dbReference>
<accession>A0A0N4YGR6</accession>
<dbReference type="Pfam" id="PF01684">
    <property type="entry name" value="ET"/>
    <property type="match status" value="1"/>
</dbReference>
<sequence>LEKSTYRLTFSKPYVACSGQCAKLTYATNLTGVPHTLDLYTCDPAAVCSGLGLVNSCQSIDGTSVSGCCCSYDGCVTPSVNPTVGGAAGTAFTYLSVVIAAVYTLFIRQ</sequence>
<reference evidence="2" key="1">
    <citation type="submission" date="2017-02" db="UniProtKB">
        <authorList>
            <consortium name="WormBaseParasite"/>
        </authorList>
    </citation>
    <scope>IDENTIFICATION</scope>
</reference>
<proteinExistence type="predicted"/>
<keyword evidence="1" id="KW-0472">Membrane</keyword>
<feature type="transmembrane region" description="Helical" evidence="1">
    <location>
        <begin position="87"/>
        <end position="106"/>
    </location>
</feature>
<protein>
    <submittedName>
        <fullName evidence="2">UPAR/Ly6 domain-containing protein</fullName>
    </submittedName>
</protein>
<keyword evidence="1" id="KW-0812">Transmembrane</keyword>
<dbReference type="AlphaFoldDB" id="A0A0N4YGR6"/>
<keyword evidence="1" id="KW-1133">Transmembrane helix</keyword>
<name>A0A0N4YGR6_NIPBR</name>
<organism evidence="2">
    <name type="scientific">Nippostrongylus brasiliensis</name>
    <name type="common">Rat hookworm</name>
    <dbReference type="NCBI Taxonomy" id="27835"/>
    <lineage>
        <taxon>Eukaryota</taxon>
        <taxon>Metazoa</taxon>
        <taxon>Ecdysozoa</taxon>
        <taxon>Nematoda</taxon>
        <taxon>Chromadorea</taxon>
        <taxon>Rhabditida</taxon>
        <taxon>Rhabditina</taxon>
        <taxon>Rhabditomorpha</taxon>
        <taxon>Strongyloidea</taxon>
        <taxon>Heligmosomidae</taxon>
        <taxon>Nippostrongylus</taxon>
    </lineage>
</organism>
<evidence type="ECO:0000256" key="1">
    <source>
        <dbReference type="SAM" id="Phobius"/>
    </source>
</evidence>
<dbReference type="InterPro" id="IPR002603">
    <property type="entry name" value="ET_repeat"/>
</dbReference>
<evidence type="ECO:0000313" key="2">
    <source>
        <dbReference type="WBParaSite" id="NBR_0001601501-mRNA-1"/>
    </source>
</evidence>